<keyword evidence="4 5" id="KW-0720">Serine protease</keyword>
<dbReference type="InterPro" id="IPR050131">
    <property type="entry name" value="Peptidase_S8_subtilisin-like"/>
</dbReference>
<reference evidence="9" key="1">
    <citation type="journal article" date="2019" name="Int. J. Syst. Evol. Microbiol.">
        <title>The Global Catalogue of Microorganisms (GCM) 10K type strain sequencing project: providing services to taxonomists for standard genome sequencing and annotation.</title>
        <authorList>
            <consortium name="The Broad Institute Genomics Platform"/>
            <consortium name="The Broad Institute Genome Sequencing Center for Infectious Disease"/>
            <person name="Wu L."/>
            <person name="Ma J."/>
        </authorList>
    </citation>
    <scope>NUCLEOTIDE SEQUENCE [LARGE SCALE GENOMIC DNA]</scope>
    <source>
        <strain evidence="9">KCTC 42644</strain>
    </source>
</reference>
<feature type="active site" description="Charge relay system" evidence="5">
    <location>
        <position position="227"/>
    </location>
</feature>
<gene>
    <name evidence="8" type="ORF">ACFOMD_12310</name>
</gene>
<dbReference type="Gene3D" id="3.40.50.200">
    <property type="entry name" value="Peptidase S8/S53 domain"/>
    <property type="match status" value="1"/>
</dbReference>
<dbReference type="CDD" id="cd00306">
    <property type="entry name" value="Peptidases_S8_S53"/>
    <property type="match status" value="1"/>
</dbReference>
<dbReference type="Proteomes" id="UP001595615">
    <property type="component" value="Unassembled WGS sequence"/>
</dbReference>
<feature type="domain" description="Peptidase S8/S53" evidence="7">
    <location>
        <begin position="25"/>
        <end position="240"/>
    </location>
</feature>
<keyword evidence="6" id="KW-0732">Signal</keyword>
<evidence type="ECO:0000256" key="2">
    <source>
        <dbReference type="ARBA" id="ARBA00022670"/>
    </source>
</evidence>
<dbReference type="EMBL" id="JBHRXV010000011">
    <property type="protein sequence ID" value="MFC3713360.1"/>
    <property type="molecule type" value="Genomic_DNA"/>
</dbReference>
<name>A0ABV7XD56_9SPHN</name>
<dbReference type="PANTHER" id="PTHR43806:SF11">
    <property type="entry name" value="CEREVISIN-RELATED"/>
    <property type="match status" value="1"/>
</dbReference>
<protein>
    <submittedName>
        <fullName evidence="8">S8 family serine peptidase</fullName>
    </submittedName>
</protein>
<feature type="chain" id="PRO_5047499762" evidence="6">
    <location>
        <begin position="23"/>
        <end position="270"/>
    </location>
</feature>
<evidence type="ECO:0000256" key="4">
    <source>
        <dbReference type="ARBA" id="ARBA00022825"/>
    </source>
</evidence>
<dbReference type="InterPro" id="IPR000209">
    <property type="entry name" value="Peptidase_S8/S53_dom"/>
</dbReference>
<keyword evidence="9" id="KW-1185">Reference proteome</keyword>
<feature type="active site" description="Charge relay system" evidence="5">
    <location>
        <position position="65"/>
    </location>
</feature>
<accession>A0ABV7XD56</accession>
<comment type="caution">
    <text evidence="8">The sequence shown here is derived from an EMBL/GenBank/DDBJ whole genome shotgun (WGS) entry which is preliminary data.</text>
</comment>
<evidence type="ECO:0000256" key="3">
    <source>
        <dbReference type="ARBA" id="ARBA00022801"/>
    </source>
</evidence>
<feature type="active site" description="Charge relay system" evidence="5">
    <location>
        <position position="30"/>
    </location>
</feature>
<evidence type="ECO:0000256" key="5">
    <source>
        <dbReference type="PROSITE-ProRule" id="PRU01240"/>
    </source>
</evidence>
<keyword evidence="2 5" id="KW-0645">Protease</keyword>
<dbReference type="PROSITE" id="PS51892">
    <property type="entry name" value="SUBTILASE"/>
    <property type="match status" value="1"/>
</dbReference>
<evidence type="ECO:0000256" key="1">
    <source>
        <dbReference type="ARBA" id="ARBA00011073"/>
    </source>
</evidence>
<dbReference type="SUPFAM" id="SSF52743">
    <property type="entry name" value="Subtilisin-like"/>
    <property type="match status" value="1"/>
</dbReference>
<feature type="signal peptide" evidence="6">
    <location>
        <begin position="1"/>
        <end position="22"/>
    </location>
</feature>
<dbReference type="RefSeq" id="WP_380861785.1">
    <property type="nucleotide sequence ID" value="NZ_JBHRXV010000011.1"/>
</dbReference>
<organism evidence="8 9">
    <name type="scientific">Sphingoaurantiacus capsulatus</name>
    <dbReference type="NCBI Taxonomy" id="1771310"/>
    <lineage>
        <taxon>Bacteria</taxon>
        <taxon>Pseudomonadati</taxon>
        <taxon>Pseudomonadota</taxon>
        <taxon>Alphaproteobacteria</taxon>
        <taxon>Sphingomonadales</taxon>
        <taxon>Sphingosinicellaceae</taxon>
        <taxon>Sphingoaurantiacus</taxon>
    </lineage>
</organism>
<dbReference type="Pfam" id="PF00082">
    <property type="entry name" value="Peptidase_S8"/>
    <property type="match status" value="1"/>
</dbReference>
<dbReference type="PANTHER" id="PTHR43806">
    <property type="entry name" value="PEPTIDASE S8"/>
    <property type="match status" value="1"/>
</dbReference>
<keyword evidence="3 5" id="KW-0378">Hydrolase</keyword>
<comment type="similarity">
    <text evidence="1 5">Belongs to the peptidase S8 family.</text>
</comment>
<proteinExistence type="inferred from homology"/>
<dbReference type="InterPro" id="IPR036852">
    <property type="entry name" value="Peptidase_S8/S53_dom_sf"/>
</dbReference>
<evidence type="ECO:0000256" key="6">
    <source>
        <dbReference type="SAM" id="SignalP"/>
    </source>
</evidence>
<evidence type="ECO:0000259" key="7">
    <source>
        <dbReference type="Pfam" id="PF00082"/>
    </source>
</evidence>
<evidence type="ECO:0000313" key="8">
    <source>
        <dbReference type="EMBL" id="MFC3713360.1"/>
    </source>
</evidence>
<sequence length="270" mass="27508">MRKFLAFVAAAAAVLTAGPSIARPLVAVIDSGVARTAELADVVIAEYDVASAAAPRAEFQPRYDHGTMVATIIHRETKGAADIISFRMDDPNGCPPSFAPPCQFSPHPVAAAIRKATELNVDVINISLALQEHPVIVEAVREAAARGVMVVMAAGNNGNDRPSNRNAALAGGTHAVLVGAVDKAGLPWSGTNRPEAASAGYEYVWRLGVMVPTRSAAGAAVAGTGTSFAAPIEAAHRLMAMEAARTATAVAGGSSSPVLAIGGALGGTRR</sequence>
<evidence type="ECO:0000313" key="9">
    <source>
        <dbReference type="Proteomes" id="UP001595615"/>
    </source>
</evidence>